<keyword evidence="10" id="KW-1185">Reference proteome</keyword>
<dbReference type="InterPro" id="IPR040423">
    <property type="entry name" value="PEA_transferase"/>
</dbReference>
<dbReference type="PANTHER" id="PTHR30443:SF0">
    <property type="entry name" value="PHOSPHOETHANOLAMINE TRANSFERASE EPTA"/>
    <property type="match status" value="1"/>
</dbReference>
<keyword evidence="2" id="KW-1003">Cell membrane</keyword>
<dbReference type="InterPro" id="IPR058130">
    <property type="entry name" value="PEA_transf_C"/>
</dbReference>
<dbReference type="KEGG" id="bfc:BacF7301_23990"/>
<feature type="transmembrane region" description="Helical" evidence="7">
    <location>
        <begin position="16"/>
        <end position="34"/>
    </location>
</feature>
<feature type="transmembrane region" description="Helical" evidence="7">
    <location>
        <begin position="40"/>
        <end position="57"/>
    </location>
</feature>
<evidence type="ECO:0000256" key="3">
    <source>
        <dbReference type="ARBA" id="ARBA00022679"/>
    </source>
</evidence>
<evidence type="ECO:0000256" key="4">
    <source>
        <dbReference type="ARBA" id="ARBA00022692"/>
    </source>
</evidence>
<dbReference type="EMBL" id="CP050831">
    <property type="protein sequence ID" value="QIU97032.1"/>
    <property type="molecule type" value="Genomic_DNA"/>
</dbReference>
<evidence type="ECO:0000313" key="9">
    <source>
        <dbReference type="EMBL" id="QIU97032.1"/>
    </source>
</evidence>
<keyword evidence="6 7" id="KW-0472">Membrane</keyword>
<name>A0A6H0KUN0_9BACE</name>
<protein>
    <submittedName>
        <fullName evidence="9">Lipid A phosphoethanolamine transferase</fullName>
    </submittedName>
</protein>
<dbReference type="Proteomes" id="UP000501780">
    <property type="component" value="Chromosome"/>
</dbReference>
<dbReference type="GO" id="GO:0009244">
    <property type="term" value="P:lipopolysaccharide core region biosynthetic process"/>
    <property type="evidence" value="ECO:0007669"/>
    <property type="project" value="TreeGrafter"/>
</dbReference>
<organism evidence="9 10">
    <name type="scientific">Bacteroides faecium</name>
    <dbReference type="NCBI Taxonomy" id="2715212"/>
    <lineage>
        <taxon>Bacteria</taxon>
        <taxon>Pseudomonadati</taxon>
        <taxon>Bacteroidota</taxon>
        <taxon>Bacteroidia</taxon>
        <taxon>Bacteroidales</taxon>
        <taxon>Bacteroidaceae</taxon>
        <taxon>Bacteroides</taxon>
    </lineage>
</organism>
<dbReference type="Pfam" id="PF00884">
    <property type="entry name" value="Sulfatase"/>
    <property type="match status" value="1"/>
</dbReference>
<evidence type="ECO:0000259" key="8">
    <source>
        <dbReference type="Pfam" id="PF00884"/>
    </source>
</evidence>
<comment type="subcellular location">
    <subcellularLocation>
        <location evidence="1">Cell membrane</location>
        <topology evidence="1">Multi-pass membrane protein</topology>
    </subcellularLocation>
</comment>
<feature type="transmembrane region" description="Helical" evidence="7">
    <location>
        <begin position="69"/>
        <end position="95"/>
    </location>
</feature>
<keyword evidence="3 9" id="KW-0808">Transferase</keyword>
<evidence type="ECO:0000256" key="5">
    <source>
        <dbReference type="ARBA" id="ARBA00022989"/>
    </source>
</evidence>
<evidence type="ECO:0000313" key="10">
    <source>
        <dbReference type="Proteomes" id="UP000501780"/>
    </source>
</evidence>
<feature type="transmembrane region" description="Helical" evidence="7">
    <location>
        <begin position="156"/>
        <end position="172"/>
    </location>
</feature>
<dbReference type="SUPFAM" id="SSF53649">
    <property type="entry name" value="Alkaline phosphatase-like"/>
    <property type="match status" value="1"/>
</dbReference>
<dbReference type="PANTHER" id="PTHR30443">
    <property type="entry name" value="INNER MEMBRANE PROTEIN"/>
    <property type="match status" value="1"/>
</dbReference>
<reference evidence="9 10" key="1">
    <citation type="submission" date="2020-03" db="EMBL/GenBank/DDBJ databases">
        <title>Genomic analysis of Bacteroides faecium CBA7301.</title>
        <authorList>
            <person name="Kim J."/>
            <person name="Roh S.W."/>
        </authorList>
    </citation>
    <scope>NUCLEOTIDE SEQUENCE [LARGE SCALE GENOMIC DNA]</scope>
    <source>
        <strain evidence="9 10">CBA7301</strain>
    </source>
</reference>
<keyword evidence="5 7" id="KW-1133">Transmembrane helix</keyword>
<dbReference type="InterPro" id="IPR000917">
    <property type="entry name" value="Sulfatase_N"/>
</dbReference>
<evidence type="ECO:0000256" key="7">
    <source>
        <dbReference type="SAM" id="Phobius"/>
    </source>
</evidence>
<dbReference type="GO" id="GO:0005886">
    <property type="term" value="C:plasma membrane"/>
    <property type="evidence" value="ECO:0007669"/>
    <property type="project" value="UniProtKB-SubCell"/>
</dbReference>
<sequence>MKLFKNIKNWLENQEHLFYLFLFILIVPNIVLCFTEPLPVMAKVTNVLLPFGCYYLLMTLSRNCGKMLWILFLFLFFGAFQIVLLYLFGQSIIAVDMFLNLVTTNSSEALELLDNLTPAIIAVIILYVPALILGMISMIRKRKLSAEFIRRERKRALIVFGISLLSLAGAYLQDSGYELKSDLYPLNVCYNVGLAFQRTALTQNYHQTSKDFTFHAKATHPKEEREVYVMVIGETSRALNWQLYGYERETNPLLSKQTGLIAFPKVLTESNTTHKSVPMLMSDVNACNYDSIYHQKGIITAFKEAGFKTAFFSNQRYNHSFIDFFGKEADTYDFIKEDSIDFSYNPSDDELLKLVEQELAKGATKQFIVLHTYGSHFNYRERYPLENTFFTPDYPVDAERKYRDNLVNAYDNSIRYTDGFLSRIIRMLEKQQVDAAMIYTSDHGEDIFDDSRHLFLHASPVPSYYQLHVPFLIWMSDSYRETHPEHWQAAIDNKEKDVSSSSSFFPTMLDLGGIETPYRDDSQSVATSLYQMKPRAYLNDHNEPRPLDDLGMKKPDFRMLEQKEIKYKEKY</sequence>
<accession>A0A6H0KUN0</accession>
<feature type="transmembrane region" description="Helical" evidence="7">
    <location>
        <begin position="115"/>
        <end position="136"/>
    </location>
</feature>
<dbReference type="AlphaFoldDB" id="A0A6H0KUN0"/>
<proteinExistence type="predicted"/>
<evidence type="ECO:0000256" key="6">
    <source>
        <dbReference type="ARBA" id="ARBA00023136"/>
    </source>
</evidence>
<dbReference type="InterPro" id="IPR017850">
    <property type="entry name" value="Alkaline_phosphatase_core_sf"/>
</dbReference>
<dbReference type="Gene3D" id="3.40.720.10">
    <property type="entry name" value="Alkaline Phosphatase, subunit A"/>
    <property type="match status" value="1"/>
</dbReference>
<keyword evidence="4 7" id="KW-0812">Transmembrane</keyword>
<feature type="domain" description="Sulfatase N-terminal" evidence="8">
    <location>
        <begin position="228"/>
        <end position="514"/>
    </location>
</feature>
<evidence type="ECO:0000256" key="2">
    <source>
        <dbReference type="ARBA" id="ARBA00022475"/>
    </source>
</evidence>
<dbReference type="CDD" id="cd16017">
    <property type="entry name" value="LptA"/>
    <property type="match status" value="1"/>
</dbReference>
<evidence type="ECO:0000256" key="1">
    <source>
        <dbReference type="ARBA" id="ARBA00004651"/>
    </source>
</evidence>
<gene>
    <name evidence="9" type="ORF">BacF7301_23990</name>
</gene>
<dbReference type="RefSeq" id="WP_167966735.1">
    <property type="nucleotide sequence ID" value="NZ_CP050831.1"/>
</dbReference>
<dbReference type="GO" id="GO:0016776">
    <property type="term" value="F:phosphotransferase activity, phosphate group as acceptor"/>
    <property type="evidence" value="ECO:0007669"/>
    <property type="project" value="TreeGrafter"/>
</dbReference>